<dbReference type="RefSeq" id="WP_041159739.1">
    <property type="nucleotide sequence ID" value="NZ_JXQB01000001.1"/>
</dbReference>
<organism evidence="1 2">
    <name type="scientific">Mycoplasma capricolum subsp. capricolum</name>
    <dbReference type="NCBI Taxonomy" id="40479"/>
    <lineage>
        <taxon>Bacteria</taxon>
        <taxon>Bacillati</taxon>
        <taxon>Mycoplasmatota</taxon>
        <taxon>Mollicutes</taxon>
        <taxon>Mycoplasmataceae</taxon>
        <taxon>Mycoplasma</taxon>
    </lineage>
</organism>
<name>A0A0C2ZLR9_MYCCA</name>
<dbReference type="AlphaFoldDB" id="A0A0C2ZLR9"/>
<comment type="caution">
    <text evidence="1">The sequence shown here is derived from an EMBL/GenBank/DDBJ whole genome shotgun (WGS) entry which is preliminary data.</text>
</comment>
<evidence type="ECO:0000313" key="2">
    <source>
        <dbReference type="Proteomes" id="UP000031975"/>
    </source>
</evidence>
<sequence length="207" mass="24975">MSISLIKKNYENEIKKLVKYLDPSWNVETVCQRLKFLENNMFKATPFFNPNQLKILFKLMLINNDFKDRITSEILNIILSKEVLEWKFLDGLIRFYTLILTYDDVWQEDKISQFAIENNIIDIEQFFKNYLIKNNLKSIDYQQKYIKQNLNDLKKQKQFLKELENVDSDYINIDFNTLTIISKVNASDINFMYKDYVIKEFIDILKN</sequence>
<accession>A0A0C2ZLR9</accession>
<dbReference type="Proteomes" id="UP000031975">
    <property type="component" value="Unassembled WGS sequence"/>
</dbReference>
<dbReference type="EMBL" id="JXQB01000001">
    <property type="protein sequence ID" value="KIM13875.1"/>
    <property type="molecule type" value="Genomic_DNA"/>
</dbReference>
<gene>
    <name evidence="1" type="ORF">MCGM508_02215</name>
</gene>
<protein>
    <submittedName>
        <fullName evidence="1">Uncharacterized protein</fullName>
    </submittedName>
</protein>
<reference evidence="1 2" key="1">
    <citation type="submission" date="2015-01" db="EMBL/GenBank/DDBJ databases">
        <title>Draft Genome Sequence of Mycoplasma capricolum subsp. capricolum str. GM508D.</title>
        <authorList>
            <person name="Calcutt M.J."/>
            <person name="Foecking M.F."/>
        </authorList>
    </citation>
    <scope>NUCLEOTIDE SEQUENCE [LARGE SCALE GENOMIC DNA]</scope>
    <source>
        <strain evidence="1 2">GM508D</strain>
    </source>
</reference>
<evidence type="ECO:0000313" key="1">
    <source>
        <dbReference type="EMBL" id="KIM13875.1"/>
    </source>
</evidence>
<proteinExistence type="predicted"/>